<dbReference type="Proteomes" id="UP000606935">
    <property type="component" value="Unassembled WGS sequence"/>
</dbReference>
<keyword evidence="3" id="KW-1185">Reference proteome</keyword>
<keyword evidence="1" id="KW-0732">Signal</keyword>
<reference evidence="2" key="1">
    <citation type="journal article" date="2014" name="Int. J. Syst. Evol. Microbiol.">
        <title>Complete genome sequence of Corynebacterium casei LMG S-19264T (=DSM 44701T), isolated from a smear-ripened cheese.</title>
        <authorList>
            <consortium name="US DOE Joint Genome Institute (JGI-PGF)"/>
            <person name="Walter F."/>
            <person name="Albersmeier A."/>
            <person name="Kalinowski J."/>
            <person name="Ruckert C."/>
        </authorList>
    </citation>
    <scope>NUCLEOTIDE SEQUENCE</scope>
    <source>
        <strain evidence="2">CGMCC 1.7086</strain>
    </source>
</reference>
<proteinExistence type="predicted"/>
<dbReference type="RefSeq" id="WP_188688486.1">
    <property type="nucleotide sequence ID" value="NZ_BMLS01000001.1"/>
</dbReference>
<organism evidence="2 3">
    <name type="scientific">Bowmanella pacifica</name>
    <dbReference type="NCBI Taxonomy" id="502051"/>
    <lineage>
        <taxon>Bacteria</taxon>
        <taxon>Pseudomonadati</taxon>
        <taxon>Pseudomonadota</taxon>
        <taxon>Gammaproteobacteria</taxon>
        <taxon>Alteromonadales</taxon>
        <taxon>Alteromonadaceae</taxon>
        <taxon>Bowmanella</taxon>
    </lineage>
</organism>
<gene>
    <name evidence="2" type="ORF">GCM10010982_00180</name>
</gene>
<dbReference type="PROSITE" id="PS51257">
    <property type="entry name" value="PROKAR_LIPOPROTEIN"/>
    <property type="match status" value="1"/>
</dbReference>
<evidence type="ECO:0000313" key="2">
    <source>
        <dbReference type="EMBL" id="GGO63349.1"/>
    </source>
</evidence>
<dbReference type="InterPro" id="IPR024409">
    <property type="entry name" value="DUF3833"/>
</dbReference>
<feature type="signal peptide" evidence="1">
    <location>
        <begin position="1"/>
        <end position="22"/>
    </location>
</feature>
<name>A0A918DGJ9_9ALTE</name>
<evidence type="ECO:0000256" key="1">
    <source>
        <dbReference type="SAM" id="SignalP"/>
    </source>
</evidence>
<dbReference type="AlphaFoldDB" id="A0A918DGJ9"/>
<dbReference type="EMBL" id="BMLS01000001">
    <property type="protein sequence ID" value="GGO63349.1"/>
    <property type="molecule type" value="Genomic_DNA"/>
</dbReference>
<protein>
    <submittedName>
        <fullName evidence="2">Lipoprotein</fullName>
    </submittedName>
</protein>
<keyword evidence="2" id="KW-0449">Lipoprotein</keyword>
<accession>A0A918DGJ9</accession>
<comment type="caution">
    <text evidence="2">The sequence shown here is derived from an EMBL/GenBank/DDBJ whole genome shotgun (WGS) entry which is preliminary data.</text>
</comment>
<sequence length="188" mass="21656">MRKSILLLFSMLLLSCSSSLQDHQIMSPSFDLRQYFDGKITARGIIQDYSGKLTRQFCVDIDASWQSNRGTLHETFYFADGERQIRIWHLQRHPDGLVTGSADDVVGTASGRAKGNAFNWQYVLRVPIDETDYDFFIDDWMYLLDEHHLMNRSYMQKLGITVAEISIVFTKHPVGIACQQRPVEQLTT</sequence>
<evidence type="ECO:0000313" key="3">
    <source>
        <dbReference type="Proteomes" id="UP000606935"/>
    </source>
</evidence>
<feature type="chain" id="PRO_5037663651" evidence="1">
    <location>
        <begin position="23"/>
        <end position="188"/>
    </location>
</feature>
<dbReference type="Pfam" id="PF12915">
    <property type="entry name" value="DUF3833"/>
    <property type="match status" value="1"/>
</dbReference>
<reference evidence="2" key="2">
    <citation type="submission" date="2020-09" db="EMBL/GenBank/DDBJ databases">
        <authorList>
            <person name="Sun Q."/>
            <person name="Zhou Y."/>
        </authorList>
    </citation>
    <scope>NUCLEOTIDE SEQUENCE</scope>
    <source>
        <strain evidence="2">CGMCC 1.7086</strain>
    </source>
</reference>